<dbReference type="AlphaFoldDB" id="G8YDT2"/>
<evidence type="ECO:0000256" key="1">
    <source>
        <dbReference type="ARBA" id="ARBA00006484"/>
    </source>
</evidence>
<dbReference type="InterPro" id="IPR036291">
    <property type="entry name" value="NAD(P)-bd_dom_sf"/>
</dbReference>
<dbReference type="NCBIfam" id="NF005559">
    <property type="entry name" value="PRK07231.1"/>
    <property type="match status" value="1"/>
</dbReference>
<gene>
    <name evidence="4" type="primary">Piso0_001229</name>
    <name evidence="4" type="ORF">GNLVRS01_PISO0I00338g</name>
</gene>
<name>G8YDT2_PICSO</name>
<dbReference type="HOGENOM" id="CLU_010194_2_10_1"/>
<evidence type="ECO:0000313" key="4">
    <source>
        <dbReference type="EMBL" id="CCE81331.1"/>
    </source>
</evidence>
<dbReference type="InterPro" id="IPR020904">
    <property type="entry name" value="Sc_DH/Rdtase_CS"/>
</dbReference>
<dbReference type="CDD" id="cd05233">
    <property type="entry name" value="SDR_c"/>
    <property type="match status" value="1"/>
</dbReference>
<dbReference type="GO" id="GO:0016491">
    <property type="term" value="F:oxidoreductase activity"/>
    <property type="evidence" value="ECO:0007669"/>
    <property type="project" value="UniProtKB-KW"/>
</dbReference>
<reference evidence="4 5" key="1">
    <citation type="journal article" date="2012" name="G3 (Bethesda)">
        <title>Pichia sorbitophila, an interspecies yeast hybrid reveals early steps of genome resolution following polyploidization.</title>
        <authorList>
            <person name="Leh Louis V."/>
            <person name="Despons L."/>
            <person name="Friedrich A."/>
            <person name="Martin T."/>
            <person name="Durrens P."/>
            <person name="Casaregola S."/>
            <person name="Neuveglise C."/>
            <person name="Fairhead C."/>
            <person name="Marck C."/>
            <person name="Cruz J.A."/>
            <person name="Straub M.L."/>
            <person name="Kugler V."/>
            <person name="Sacerdot C."/>
            <person name="Uzunov Z."/>
            <person name="Thierry A."/>
            <person name="Weiss S."/>
            <person name="Bleykasten C."/>
            <person name="De Montigny J."/>
            <person name="Jacques N."/>
            <person name="Jung P."/>
            <person name="Lemaire M."/>
            <person name="Mallet S."/>
            <person name="Morel G."/>
            <person name="Richard G.F."/>
            <person name="Sarkar A."/>
            <person name="Savel G."/>
            <person name="Schacherer J."/>
            <person name="Seret M.L."/>
            <person name="Talla E."/>
            <person name="Samson G."/>
            <person name="Jubin C."/>
            <person name="Poulain J."/>
            <person name="Vacherie B."/>
            <person name="Barbe V."/>
            <person name="Pelletier E."/>
            <person name="Sherman D.J."/>
            <person name="Westhof E."/>
            <person name="Weissenbach J."/>
            <person name="Baret P.V."/>
            <person name="Wincker P."/>
            <person name="Gaillardin C."/>
            <person name="Dujon B."/>
            <person name="Souciet J.L."/>
        </authorList>
    </citation>
    <scope>NUCLEOTIDE SEQUENCE [LARGE SCALE GENOMIC DNA]</scope>
    <source>
        <strain evidence="5">ATCC MYA-4447 / BCRC 22081 / CBS 7064 / NBRC 10061 / NRRL Y-12695</strain>
    </source>
</reference>
<dbReference type="eggNOG" id="KOG1200">
    <property type="taxonomic scope" value="Eukaryota"/>
</dbReference>
<dbReference type="PANTHER" id="PTHR24321">
    <property type="entry name" value="DEHYDROGENASES, SHORT CHAIN"/>
    <property type="match status" value="1"/>
</dbReference>
<protein>
    <submittedName>
        <fullName evidence="4">Piso0_001229 protein</fullName>
    </submittedName>
</protein>
<dbReference type="PROSITE" id="PS00061">
    <property type="entry name" value="ADH_SHORT"/>
    <property type="match status" value="1"/>
</dbReference>
<dbReference type="Pfam" id="PF13561">
    <property type="entry name" value="adh_short_C2"/>
    <property type="match status" value="1"/>
</dbReference>
<organism evidence="4 5">
    <name type="scientific">Pichia sorbitophila (strain ATCC MYA-4447 / BCRC 22081 / CBS 7064 / NBRC 10061 / NRRL Y-12695)</name>
    <name type="common">Hybrid yeast</name>
    <dbReference type="NCBI Taxonomy" id="559304"/>
    <lineage>
        <taxon>Eukaryota</taxon>
        <taxon>Fungi</taxon>
        <taxon>Dikarya</taxon>
        <taxon>Ascomycota</taxon>
        <taxon>Saccharomycotina</taxon>
        <taxon>Pichiomycetes</taxon>
        <taxon>Debaryomycetaceae</taxon>
        <taxon>Millerozyma</taxon>
    </lineage>
</organism>
<dbReference type="EMBL" id="FO082051">
    <property type="protein sequence ID" value="CCE81331.1"/>
    <property type="molecule type" value="Genomic_DNA"/>
</dbReference>
<dbReference type="PANTHER" id="PTHR24321:SF8">
    <property type="entry name" value="ESTRADIOL 17-BETA-DEHYDROGENASE 8-RELATED"/>
    <property type="match status" value="1"/>
</dbReference>
<dbReference type="InParanoid" id="G8YDT2"/>
<evidence type="ECO:0000256" key="2">
    <source>
        <dbReference type="ARBA" id="ARBA00022857"/>
    </source>
</evidence>
<evidence type="ECO:0000313" key="5">
    <source>
        <dbReference type="Proteomes" id="UP000005222"/>
    </source>
</evidence>
<dbReference type="FunFam" id="3.40.50.720:FF:000084">
    <property type="entry name" value="Short-chain dehydrogenase reductase"/>
    <property type="match status" value="1"/>
</dbReference>
<keyword evidence="5" id="KW-1185">Reference proteome</keyword>
<dbReference type="PRINTS" id="PR00081">
    <property type="entry name" value="GDHRDH"/>
</dbReference>
<dbReference type="OrthoDB" id="47007at2759"/>
<dbReference type="Proteomes" id="UP000005222">
    <property type="component" value="Chromosome I"/>
</dbReference>
<comment type="similarity">
    <text evidence="1">Belongs to the short-chain dehydrogenases/reductases (SDR) family.</text>
</comment>
<dbReference type="STRING" id="559304.G8YDT2"/>
<keyword evidence="2" id="KW-0521">NADP</keyword>
<dbReference type="Gene3D" id="3.40.50.720">
    <property type="entry name" value="NAD(P)-binding Rossmann-like Domain"/>
    <property type="match status" value="1"/>
</dbReference>
<dbReference type="InterPro" id="IPR002347">
    <property type="entry name" value="SDR_fam"/>
</dbReference>
<dbReference type="OMA" id="AINYWEE"/>
<keyword evidence="3" id="KW-0560">Oxidoreductase</keyword>
<dbReference type="PRINTS" id="PR00080">
    <property type="entry name" value="SDRFAMILY"/>
</dbReference>
<evidence type="ECO:0000256" key="3">
    <source>
        <dbReference type="ARBA" id="ARBA00023002"/>
    </source>
</evidence>
<dbReference type="SUPFAM" id="SSF51735">
    <property type="entry name" value="NAD(P)-binding Rossmann-fold domains"/>
    <property type="match status" value="1"/>
</dbReference>
<sequence length="254" mass="27419">MAYNFTNKVAIITGGISGIGLATVEKFAKLGAKVVIGDIQKEEYKEAAFTNLKNKGINLDQLTYVHTDVTANSANENLLKTAISSFGGVDFVVANSGIAKDQRSEEMTYEDFKKIIDVNLNGVFSLDKLAIDYWLKNKKKGSIVNTGSILSFVGTPGLSHYCASKGGVKLLTQTLALEQAKNGIRVNCINPGYIRTPLLEFLPKDKYDALVDLHPMGRLGEPEEIANAIAFLVSDEASFITGTTLLVDGGYTAQ</sequence>
<proteinExistence type="inferred from homology"/>
<accession>G8YDT2</accession>